<feature type="region of interest" description="Disordered" evidence="1">
    <location>
        <begin position="897"/>
        <end position="1064"/>
    </location>
</feature>
<protein>
    <submittedName>
        <fullName evidence="5">ExeM/NucH family extracellular endonuclease</fullName>
    </submittedName>
</protein>
<dbReference type="PROSITE" id="PS51841">
    <property type="entry name" value="LTD"/>
    <property type="match status" value="1"/>
</dbReference>
<feature type="compositionally biased region" description="Low complexity" evidence="1">
    <location>
        <begin position="948"/>
        <end position="961"/>
    </location>
</feature>
<reference evidence="5 6" key="1">
    <citation type="submission" date="2023-03" db="EMBL/GenBank/DDBJ databases">
        <title>Complete genome of Arcanobacterium canis strain DSM 25104 isolated in 2010 from a canine otitis externa in Germany.</title>
        <authorList>
            <person name="Borowiak M."/>
            <person name="Kreitlow A."/>
            <person name="Malorny B."/>
            <person name="Laemmler C."/>
            <person name="Prenger-Berninghoff E."/>
            <person name="Ploetz M."/>
            <person name="Abdulmawjood A."/>
        </authorList>
    </citation>
    <scope>NUCLEOTIDE SEQUENCE [LARGE SCALE GENOMIC DNA]</scope>
    <source>
        <strain evidence="5 6">DSM 25104</strain>
    </source>
</reference>
<feature type="transmembrane region" description="Helical" evidence="2">
    <location>
        <begin position="1066"/>
        <end position="1091"/>
    </location>
</feature>
<keyword evidence="2" id="KW-1133">Transmembrane helix</keyword>
<gene>
    <name evidence="5" type="ORF">P7079_07405</name>
</gene>
<dbReference type="InterPro" id="IPR036691">
    <property type="entry name" value="Endo/exonu/phosph_ase_sf"/>
</dbReference>
<accession>A0ABY8FZP1</accession>
<dbReference type="Gene3D" id="3.60.10.10">
    <property type="entry name" value="Endonuclease/exonuclease/phosphatase"/>
    <property type="match status" value="1"/>
</dbReference>
<evidence type="ECO:0000256" key="3">
    <source>
        <dbReference type="SAM" id="SignalP"/>
    </source>
</evidence>
<sequence>MKMKFIRAAALSGGVAVLLTPFVAPMAGATKDATKVVINEVYTFGGTKSGVYPDFVELYNPTNSPVKLDGMTLVPASASGKTKTPIQLKGSIGAKKHFLIVEKTASGHRGQKLPKGVNADMEVTALGFAKSGGIAVLADSGVKVTDDALKGGDIKDKFLDVVGISSNAKAYEGSPAKGTAKSSRDDRSYQREEGRDTDDNSKDFTLKTASPQGSGTAAVKPSSPAPEPEADPQDQPTTETSETTEGVQPAKPGDIISIEEIQGTGLTSKYKDQTVTTTGVITAAYPEGGFNGAYIQTEGSGGEKHGNASSGIFVYDSKISKMKIGELVKVTGTVMEYPGPKAKQKKPVDPATQMTEIGGKNVTVEVIKKDDLKQPVPVELKQIPSGAEEREKLEGMLVKLTGTHTVTDNYSTARYGQIGLAPGDKPFYQPTELYSENDPKAKEVDAKNKADKITLDDGASRETSVRKVYANKKAGTAEHYEAPDWPASYLDVKKPVRVGAHVTFKDPMILDYRFQWNLQPRFPVQEKTGDKFKDRSWDVIELTNYERPQAPKIDGDVTVSSFNVLNYFTDLGENEDGCKFFPGIDMKGISTDYCKVRGAYSKEAFERQHTKIVEAITELDSTVVGLEEIENSAQFGKHRDTALKYLTEALNKKAGKTKWEFVPSPSVVGKNEDVIRLAYIYQKDKVAPVGDSLIFRDNKWFENWARQPLAQKWSPVVDGKKVGKQFVSVVNHFKSKGSVASEKKKGSKVPLITGDNKTLAGNNNLLRVEQAKEMTEWVKKNFANEPVIILGDLNSYSKESPVQTIKDAGYTSVAEHAKVKNMSYQFGGVIGSLDHALVNDALLGHVTTADVWNVNALEPVAFEYARYKTTINDPVTTFDLSAYRSSDHDPIKVGLNLIDKKDKPAPGETPGDTPSQPAEPSAPSAEPTQPTPPSSSPTEKPADPTDKPSTPSTQEPTTPTDKPADPTEKPADPTQKPSTPSTQEPTTPTEKKTVPWTELTPAQPTQPSAPSTEKPADPTQKPSALPTQKPADPTDKPSTPPTQKKTDNPAQTNGTATSKPEHKGGLVLTGASVAGLAAVALTVLIAGATMVMRRRED</sequence>
<evidence type="ECO:0000256" key="2">
    <source>
        <dbReference type="SAM" id="Phobius"/>
    </source>
</evidence>
<evidence type="ECO:0000313" key="5">
    <source>
        <dbReference type="EMBL" id="WFM83210.1"/>
    </source>
</evidence>
<evidence type="ECO:0000313" key="6">
    <source>
        <dbReference type="Proteomes" id="UP001215216"/>
    </source>
</evidence>
<keyword evidence="5" id="KW-0255">Endonuclease</keyword>
<dbReference type="InterPro" id="IPR047971">
    <property type="entry name" value="ExeM-like"/>
</dbReference>
<dbReference type="PANTHER" id="PTHR42834:SF1">
    <property type="entry name" value="ENDONUCLEASE_EXONUCLEASE_PHOSPHATASE FAMILY PROTEIN (AFU_ORTHOLOGUE AFUA_3G09210)"/>
    <property type="match status" value="1"/>
</dbReference>
<dbReference type="CDD" id="cd10283">
    <property type="entry name" value="MnuA_DNase1-like"/>
    <property type="match status" value="1"/>
</dbReference>
<dbReference type="GO" id="GO:0004519">
    <property type="term" value="F:endonuclease activity"/>
    <property type="evidence" value="ECO:0007669"/>
    <property type="project" value="UniProtKB-KW"/>
</dbReference>
<dbReference type="EMBL" id="CP121208">
    <property type="protein sequence ID" value="WFM83210.1"/>
    <property type="molecule type" value="Genomic_DNA"/>
</dbReference>
<keyword evidence="5" id="KW-0540">Nuclease</keyword>
<proteinExistence type="predicted"/>
<keyword evidence="6" id="KW-1185">Reference proteome</keyword>
<dbReference type="RefSeq" id="WP_278012635.1">
    <property type="nucleotide sequence ID" value="NZ_CP121208.1"/>
</dbReference>
<dbReference type="PANTHER" id="PTHR42834">
    <property type="entry name" value="ENDONUCLEASE/EXONUCLEASE/PHOSPHATASE FAMILY PROTEIN (AFU_ORTHOLOGUE AFUA_3G09210)"/>
    <property type="match status" value="1"/>
</dbReference>
<dbReference type="Proteomes" id="UP001215216">
    <property type="component" value="Chromosome"/>
</dbReference>
<keyword evidence="5" id="KW-0378">Hydrolase</keyword>
<feature type="domain" description="LTD" evidence="4">
    <location>
        <begin position="24"/>
        <end position="191"/>
    </location>
</feature>
<evidence type="ECO:0000256" key="1">
    <source>
        <dbReference type="SAM" id="MobiDB-lite"/>
    </source>
</evidence>
<feature type="signal peptide" evidence="3">
    <location>
        <begin position="1"/>
        <end position="26"/>
    </location>
</feature>
<dbReference type="PRINTS" id="PR01217">
    <property type="entry name" value="PRICHEXTENSN"/>
</dbReference>
<organism evidence="5 6">
    <name type="scientific">Arcanobacterium canis</name>
    <dbReference type="NCBI Taxonomy" id="999183"/>
    <lineage>
        <taxon>Bacteria</taxon>
        <taxon>Bacillati</taxon>
        <taxon>Actinomycetota</taxon>
        <taxon>Actinomycetes</taxon>
        <taxon>Actinomycetales</taxon>
        <taxon>Actinomycetaceae</taxon>
        <taxon>Arcanobacterium</taxon>
    </lineage>
</organism>
<feature type="compositionally biased region" description="Basic and acidic residues" evidence="1">
    <location>
        <begin position="962"/>
        <end position="971"/>
    </location>
</feature>
<dbReference type="NCBIfam" id="NF033681">
    <property type="entry name" value="ExeM_NucH_DNase"/>
    <property type="match status" value="1"/>
</dbReference>
<feature type="region of interest" description="Disordered" evidence="1">
    <location>
        <begin position="170"/>
        <end position="254"/>
    </location>
</feature>
<name>A0ABY8FZP1_9ACTO</name>
<feature type="compositionally biased region" description="Basic and acidic residues" evidence="1">
    <location>
        <begin position="182"/>
        <end position="205"/>
    </location>
</feature>
<keyword evidence="2" id="KW-0472">Membrane</keyword>
<evidence type="ECO:0000259" key="4">
    <source>
        <dbReference type="PROSITE" id="PS51841"/>
    </source>
</evidence>
<keyword evidence="2" id="KW-0812">Transmembrane</keyword>
<feature type="compositionally biased region" description="Low complexity" evidence="1">
    <location>
        <begin position="973"/>
        <end position="988"/>
    </location>
</feature>
<feature type="chain" id="PRO_5046566123" evidence="3">
    <location>
        <begin position="27"/>
        <end position="1097"/>
    </location>
</feature>
<feature type="compositionally biased region" description="Polar residues" evidence="1">
    <location>
        <begin position="237"/>
        <end position="246"/>
    </location>
</feature>
<feature type="compositionally biased region" description="Polar residues" evidence="1">
    <location>
        <begin position="1000"/>
        <end position="1011"/>
    </location>
</feature>
<dbReference type="SUPFAM" id="SSF56219">
    <property type="entry name" value="DNase I-like"/>
    <property type="match status" value="1"/>
</dbReference>
<keyword evidence="3" id="KW-0732">Signal</keyword>
<feature type="compositionally biased region" description="Low complexity" evidence="1">
    <location>
        <begin position="914"/>
        <end position="928"/>
    </location>
</feature>
<feature type="compositionally biased region" description="Polar residues" evidence="1">
    <location>
        <begin position="1048"/>
        <end position="1058"/>
    </location>
</feature>
<dbReference type="CDD" id="cd04486">
    <property type="entry name" value="YhcR_OBF_like"/>
    <property type="match status" value="1"/>
</dbReference>
<dbReference type="InterPro" id="IPR001322">
    <property type="entry name" value="Lamin_tail_dom"/>
</dbReference>